<dbReference type="InterPro" id="IPR011989">
    <property type="entry name" value="ARM-like"/>
</dbReference>
<name>A0AAW1H0F8_SAPOF</name>
<keyword evidence="5" id="KW-0677">Repeat</keyword>
<dbReference type="Gene3D" id="1.25.10.10">
    <property type="entry name" value="Leucine-rich Repeat Variant"/>
    <property type="match status" value="1"/>
</dbReference>
<dbReference type="Pfam" id="PF25598">
    <property type="entry name" value="ARM_PUB"/>
    <property type="match status" value="1"/>
</dbReference>
<organism evidence="9 10">
    <name type="scientific">Saponaria officinalis</name>
    <name type="common">Common soapwort</name>
    <name type="synonym">Lychnis saponaria</name>
    <dbReference type="NCBI Taxonomy" id="3572"/>
    <lineage>
        <taxon>Eukaryota</taxon>
        <taxon>Viridiplantae</taxon>
        <taxon>Streptophyta</taxon>
        <taxon>Embryophyta</taxon>
        <taxon>Tracheophyta</taxon>
        <taxon>Spermatophyta</taxon>
        <taxon>Magnoliopsida</taxon>
        <taxon>eudicotyledons</taxon>
        <taxon>Gunneridae</taxon>
        <taxon>Pentapetalae</taxon>
        <taxon>Caryophyllales</taxon>
        <taxon>Caryophyllaceae</taxon>
        <taxon>Caryophylleae</taxon>
        <taxon>Saponaria</taxon>
    </lineage>
</organism>
<evidence type="ECO:0000256" key="3">
    <source>
        <dbReference type="ARBA" id="ARBA00004906"/>
    </source>
</evidence>
<dbReference type="SMART" id="SM00504">
    <property type="entry name" value="Ubox"/>
    <property type="match status" value="1"/>
</dbReference>
<evidence type="ECO:0000256" key="1">
    <source>
        <dbReference type="ARBA" id="ARBA00000900"/>
    </source>
</evidence>
<dbReference type="CDD" id="cd16664">
    <property type="entry name" value="RING-Ubox_PUB"/>
    <property type="match status" value="1"/>
</dbReference>
<dbReference type="InterPro" id="IPR045185">
    <property type="entry name" value="PUB22/23/24-like"/>
</dbReference>
<evidence type="ECO:0000256" key="2">
    <source>
        <dbReference type="ARBA" id="ARBA00003861"/>
    </source>
</evidence>
<comment type="pathway">
    <text evidence="3 7">Protein modification; protein ubiquitination.</text>
</comment>
<reference evidence="9" key="1">
    <citation type="submission" date="2024-03" db="EMBL/GenBank/DDBJ databases">
        <title>WGS assembly of Saponaria officinalis var. Norfolk2.</title>
        <authorList>
            <person name="Jenkins J."/>
            <person name="Shu S."/>
            <person name="Grimwood J."/>
            <person name="Barry K."/>
            <person name="Goodstein D."/>
            <person name="Schmutz J."/>
            <person name="Leebens-Mack J."/>
            <person name="Osbourn A."/>
        </authorList>
    </citation>
    <scope>NUCLEOTIDE SEQUENCE [LARGE SCALE GENOMIC DNA]</scope>
    <source>
        <strain evidence="9">JIC</strain>
    </source>
</reference>
<proteinExistence type="predicted"/>
<evidence type="ECO:0000259" key="8">
    <source>
        <dbReference type="PROSITE" id="PS51698"/>
    </source>
</evidence>
<dbReference type="InterPro" id="IPR058678">
    <property type="entry name" value="ARM_PUB"/>
</dbReference>
<dbReference type="GO" id="GO:0061630">
    <property type="term" value="F:ubiquitin protein ligase activity"/>
    <property type="evidence" value="ECO:0007669"/>
    <property type="project" value="UniProtKB-UniRule"/>
</dbReference>
<dbReference type="InterPro" id="IPR045210">
    <property type="entry name" value="RING-Ubox_PUB"/>
</dbReference>
<dbReference type="PANTHER" id="PTHR22849:SF158">
    <property type="entry name" value="U-BOX DOMAIN-CONTAINING PROTEIN"/>
    <property type="match status" value="1"/>
</dbReference>
<comment type="caution">
    <text evidence="9">The sequence shown here is derived from an EMBL/GenBank/DDBJ whole genome shotgun (WGS) entry which is preliminary data.</text>
</comment>
<comment type="catalytic activity">
    <reaction evidence="1 7">
        <text>S-ubiquitinyl-[E2 ubiquitin-conjugating enzyme]-L-cysteine + [acceptor protein]-L-lysine = [E2 ubiquitin-conjugating enzyme]-L-cysteine + N(6)-ubiquitinyl-[acceptor protein]-L-lysine.</text>
        <dbReference type="EC" id="2.3.2.27"/>
    </reaction>
</comment>
<protein>
    <recommendedName>
        <fullName evidence="7 8">U-box domain-containing protein</fullName>
        <ecNumber evidence="7">2.3.2.27</ecNumber>
    </recommendedName>
    <alternativeName>
        <fullName evidence="7">RING-type E3 ubiquitin transferase PUB</fullName>
    </alternativeName>
</protein>
<sequence>MGKKDMYLTMPSFFKCPISLDVMKSPVSLSTGVTYDRDNIQRWLDSGHDTCPATMQVLDSKLFVPNHTLHRLIQTWSNNNNQHFNSPSFSQIHELFSRVSDSYSTQTRLESLVKILRFASESEGNCNFLSSNEKFVSVLVGILGSDSPDPNPNPNPNLLETVLKIVQLVVKSIVNDKQKHKLILHSNHNLIPNLTKILKSTGLGSRLILKSVLSTLISLTSIKQNKIKLIKCGGVQIIGNIISNIDDNVENHLTIEFLITLLEMLVGCLEGRVSISGDPNCVPGIMRKLMKVSMVGNEHIVAILWSLCYYFRDQNSKEVVIKSNGGLSKILLMMQSNCSPAVKKMCCDLLRIFRVNFKSCLSSYDTKTTHIMPC</sequence>
<dbReference type="EMBL" id="JBDFQZ010000013">
    <property type="protein sequence ID" value="KAK9670573.1"/>
    <property type="molecule type" value="Genomic_DNA"/>
</dbReference>
<dbReference type="EC" id="2.3.2.27" evidence="7"/>
<dbReference type="FunFam" id="3.30.40.10:FF:000502">
    <property type="entry name" value="RING-type E3 ubiquitin transferase"/>
    <property type="match status" value="1"/>
</dbReference>
<dbReference type="PANTHER" id="PTHR22849">
    <property type="entry name" value="WDSAM1 PROTEIN"/>
    <property type="match status" value="1"/>
</dbReference>
<dbReference type="AlphaFoldDB" id="A0AAW1H0F8"/>
<dbReference type="Pfam" id="PF04564">
    <property type="entry name" value="U-box"/>
    <property type="match status" value="1"/>
</dbReference>
<evidence type="ECO:0000256" key="4">
    <source>
        <dbReference type="ARBA" id="ARBA00022679"/>
    </source>
</evidence>
<evidence type="ECO:0000313" key="9">
    <source>
        <dbReference type="EMBL" id="KAK9670573.1"/>
    </source>
</evidence>
<feature type="domain" description="U-box" evidence="8">
    <location>
        <begin position="9"/>
        <end position="83"/>
    </location>
</feature>
<evidence type="ECO:0000313" key="10">
    <source>
        <dbReference type="Proteomes" id="UP001443914"/>
    </source>
</evidence>
<evidence type="ECO:0000256" key="6">
    <source>
        <dbReference type="ARBA" id="ARBA00022786"/>
    </source>
</evidence>
<accession>A0AAW1H0F8</accession>
<evidence type="ECO:0000256" key="7">
    <source>
        <dbReference type="RuleBase" id="RU369093"/>
    </source>
</evidence>
<dbReference type="Proteomes" id="UP001443914">
    <property type="component" value="Unassembled WGS sequence"/>
</dbReference>
<dbReference type="SUPFAM" id="SSF48371">
    <property type="entry name" value="ARM repeat"/>
    <property type="match status" value="1"/>
</dbReference>
<dbReference type="InterPro" id="IPR013083">
    <property type="entry name" value="Znf_RING/FYVE/PHD"/>
</dbReference>
<dbReference type="InterPro" id="IPR003613">
    <property type="entry name" value="Ubox_domain"/>
</dbReference>
<dbReference type="SUPFAM" id="SSF57850">
    <property type="entry name" value="RING/U-box"/>
    <property type="match status" value="1"/>
</dbReference>
<evidence type="ECO:0000256" key="5">
    <source>
        <dbReference type="ARBA" id="ARBA00022737"/>
    </source>
</evidence>
<dbReference type="Gene3D" id="3.30.40.10">
    <property type="entry name" value="Zinc/RING finger domain, C3HC4 (zinc finger)"/>
    <property type="match status" value="1"/>
</dbReference>
<comment type="function">
    <text evidence="2 7">Functions as an E3 ubiquitin ligase.</text>
</comment>
<dbReference type="PROSITE" id="PS51698">
    <property type="entry name" value="U_BOX"/>
    <property type="match status" value="1"/>
</dbReference>
<dbReference type="InterPro" id="IPR016024">
    <property type="entry name" value="ARM-type_fold"/>
</dbReference>
<keyword evidence="4 7" id="KW-0808">Transferase</keyword>
<dbReference type="GO" id="GO:0016567">
    <property type="term" value="P:protein ubiquitination"/>
    <property type="evidence" value="ECO:0007669"/>
    <property type="project" value="UniProtKB-UniRule"/>
</dbReference>
<keyword evidence="6 7" id="KW-0833">Ubl conjugation pathway</keyword>
<keyword evidence="10" id="KW-1185">Reference proteome</keyword>
<gene>
    <name evidence="9" type="ORF">RND81_13G210400</name>
</gene>